<dbReference type="STRING" id="4540.A0A3L6SPJ8"/>
<dbReference type="SUPFAM" id="SSF57850">
    <property type="entry name" value="RING/U-box"/>
    <property type="match status" value="2"/>
</dbReference>
<evidence type="ECO:0000259" key="4">
    <source>
        <dbReference type="PROSITE" id="PS50089"/>
    </source>
</evidence>
<dbReference type="GO" id="GO:0016567">
    <property type="term" value="P:protein ubiquitination"/>
    <property type="evidence" value="ECO:0007669"/>
    <property type="project" value="UniProtKB-UniPathway"/>
</dbReference>
<dbReference type="Gene3D" id="3.30.40.10">
    <property type="entry name" value="Zinc/RING finger domain, C3HC4 (zinc finger)"/>
    <property type="match status" value="2"/>
</dbReference>
<dbReference type="AlphaFoldDB" id="A0A3L6SPJ8"/>
<feature type="transmembrane region" description="Helical" evidence="3">
    <location>
        <begin position="276"/>
        <end position="297"/>
    </location>
</feature>
<accession>A0A3L6SPJ8</accession>
<dbReference type="InterPro" id="IPR001841">
    <property type="entry name" value="Znf_RING"/>
</dbReference>
<feature type="domain" description="RING-type" evidence="4">
    <location>
        <begin position="138"/>
        <end position="180"/>
    </location>
</feature>
<dbReference type="FunFam" id="3.30.40.10:FF:000457">
    <property type="entry name" value="RING-H2 finger protein ATL3"/>
    <property type="match status" value="1"/>
</dbReference>
<dbReference type="PANTHER" id="PTHR45676">
    <property type="entry name" value="RING-H2 FINGER PROTEIN ATL51-RELATED"/>
    <property type="match status" value="1"/>
</dbReference>
<dbReference type="OrthoDB" id="8062037at2759"/>
<dbReference type="CDD" id="cd16461">
    <property type="entry name" value="RING-H2_EL5-like"/>
    <property type="match status" value="2"/>
</dbReference>
<reference evidence="6" key="1">
    <citation type="journal article" date="2019" name="Nat. Commun.">
        <title>The genome of broomcorn millet.</title>
        <authorList>
            <person name="Zou C."/>
            <person name="Miki D."/>
            <person name="Li D."/>
            <person name="Tang Q."/>
            <person name="Xiao L."/>
            <person name="Rajput S."/>
            <person name="Deng P."/>
            <person name="Jia W."/>
            <person name="Huang R."/>
            <person name="Zhang M."/>
            <person name="Sun Y."/>
            <person name="Hu J."/>
            <person name="Fu X."/>
            <person name="Schnable P.S."/>
            <person name="Li F."/>
            <person name="Zhang H."/>
            <person name="Feng B."/>
            <person name="Zhu X."/>
            <person name="Liu R."/>
            <person name="Schnable J.C."/>
            <person name="Zhu J.-K."/>
            <person name="Zhang H."/>
        </authorList>
    </citation>
    <scope>NUCLEOTIDE SEQUENCE [LARGE SCALE GENOMIC DNA]</scope>
</reference>
<sequence>MGAGDGSGPRPKAQDPTTPCDEGHVHVPLDTLPKPPPDAGRHQVADPPAYAVTGRLLLATAGAFAGVLLALVALHLYNGSRRRRVAAGRRRLLRSLAIEGAGDDRDGAAPSPRGLDPAVLAAIPVLALGPGAGAGGDCAVCLAELEPGEKARALPRCGHRFHVECIDAWFRGNATCPLCRADVVAAPSAPAEDGAPPEVRPKPVKALLNRPMHQRGEEKRGIRGVFLWPVIGCNPSPIAMSGQSSSPYGETDTGADTAPASSSSSSSIRWAPHGRAMTACLVAVNVALVALVYLYFWRVFSRKRAASSSGGDEEDRASSSAASAPPSPGRDQDDEQQQRRHDRLVASLPAFVARPGAGAGAECAVCIAELRDGDEARALPRCGHRFHAACVDAWLRRRHTTCPLCRASVVVAVAAEGAGPKGGGVTGTTAAAVVDTDAPV</sequence>
<protein>
    <submittedName>
        <fullName evidence="5">RING-H2 finger protein ATL3-like</fullName>
    </submittedName>
</protein>
<evidence type="ECO:0000256" key="3">
    <source>
        <dbReference type="SAM" id="Phobius"/>
    </source>
</evidence>
<feature type="region of interest" description="Disordered" evidence="2">
    <location>
        <begin position="241"/>
        <end position="268"/>
    </location>
</feature>
<organism evidence="5 6">
    <name type="scientific">Panicum miliaceum</name>
    <name type="common">Proso millet</name>
    <name type="synonym">Broomcorn millet</name>
    <dbReference type="NCBI Taxonomy" id="4540"/>
    <lineage>
        <taxon>Eukaryota</taxon>
        <taxon>Viridiplantae</taxon>
        <taxon>Streptophyta</taxon>
        <taxon>Embryophyta</taxon>
        <taxon>Tracheophyta</taxon>
        <taxon>Spermatophyta</taxon>
        <taxon>Magnoliopsida</taxon>
        <taxon>Liliopsida</taxon>
        <taxon>Poales</taxon>
        <taxon>Poaceae</taxon>
        <taxon>PACMAD clade</taxon>
        <taxon>Panicoideae</taxon>
        <taxon>Panicodae</taxon>
        <taxon>Paniceae</taxon>
        <taxon>Panicinae</taxon>
        <taxon>Panicum</taxon>
        <taxon>Panicum sect. Panicum</taxon>
    </lineage>
</organism>
<keyword evidence="1" id="KW-0862">Zinc</keyword>
<feature type="region of interest" description="Disordered" evidence="2">
    <location>
        <begin position="307"/>
        <end position="340"/>
    </location>
</feature>
<keyword evidence="3" id="KW-0472">Membrane</keyword>
<name>A0A3L6SPJ8_PANMI</name>
<feature type="region of interest" description="Disordered" evidence="2">
    <location>
        <begin position="1"/>
        <end position="45"/>
    </location>
</feature>
<dbReference type="PROSITE" id="PS50089">
    <property type="entry name" value="ZF_RING_2"/>
    <property type="match status" value="2"/>
</dbReference>
<feature type="domain" description="RING-type" evidence="4">
    <location>
        <begin position="363"/>
        <end position="406"/>
    </location>
</feature>
<dbReference type="EMBL" id="PQIB02000004">
    <property type="protein sequence ID" value="RLN24572.1"/>
    <property type="molecule type" value="Genomic_DNA"/>
</dbReference>
<evidence type="ECO:0000256" key="2">
    <source>
        <dbReference type="SAM" id="MobiDB-lite"/>
    </source>
</evidence>
<dbReference type="GO" id="GO:0008270">
    <property type="term" value="F:zinc ion binding"/>
    <property type="evidence" value="ECO:0007669"/>
    <property type="project" value="UniProtKB-KW"/>
</dbReference>
<keyword evidence="3" id="KW-1133">Transmembrane helix</keyword>
<proteinExistence type="predicted"/>
<keyword evidence="1" id="KW-0863">Zinc-finger</keyword>
<dbReference type="Pfam" id="PF13639">
    <property type="entry name" value="zf-RING_2"/>
    <property type="match status" value="2"/>
</dbReference>
<feature type="transmembrane region" description="Helical" evidence="3">
    <location>
        <begin position="56"/>
        <end position="77"/>
    </location>
</feature>
<gene>
    <name evidence="5" type="ORF">C2845_PM07G08150</name>
</gene>
<dbReference type="PANTHER" id="PTHR45676:SF143">
    <property type="entry name" value="OS01G0311100 PROTEIN"/>
    <property type="match status" value="1"/>
</dbReference>
<dbReference type="Proteomes" id="UP000275267">
    <property type="component" value="Unassembled WGS sequence"/>
</dbReference>
<comment type="caution">
    <text evidence="5">The sequence shown here is derived from an EMBL/GenBank/DDBJ whole genome shotgun (WGS) entry which is preliminary data.</text>
</comment>
<evidence type="ECO:0000313" key="6">
    <source>
        <dbReference type="Proteomes" id="UP000275267"/>
    </source>
</evidence>
<keyword evidence="1" id="KW-0479">Metal-binding</keyword>
<dbReference type="InterPro" id="IPR013083">
    <property type="entry name" value="Znf_RING/FYVE/PHD"/>
</dbReference>
<dbReference type="UniPathway" id="UPA00143"/>
<dbReference type="FunFam" id="3.30.40.10:FF:000868">
    <property type="entry name" value="RING-H2 finger protein ATL3"/>
    <property type="match status" value="1"/>
</dbReference>
<evidence type="ECO:0000256" key="1">
    <source>
        <dbReference type="PROSITE-ProRule" id="PRU00175"/>
    </source>
</evidence>
<keyword evidence="6" id="KW-1185">Reference proteome</keyword>
<evidence type="ECO:0000313" key="5">
    <source>
        <dbReference type="EMBL" id="RLN24572.1"/>
    </source>
</evidence>
<dbReference type="SMART" id="SM00184">
    <property type="entry name" value="RING"/>
    <property type="match status" value="2"/>
</dbReference>
<keyword evidence="3" id="KW-0812">Transmembrane</keyword>